<evidence type="ECO:0000313" key="2">
    <source>
        <dbReference type="EMBL" id="SER41845.1"/>
    </source>
</evidence>
<evidence type="ECO:0000313" key="3">
    <source>
        <dbReference type="Proteomes" id="UP000199128"/>
    </source>
</evidence>
<feature type="region of interest" description="Disordered" evidence="1">
    <location>
        <begin position="53"/>
        <end position="118"/>
    </location>
</feature>
<name>A0A1H9P1R5_9ACTN</name>
<gene>
    <name evidence="2" type="ORF">SAMN05216446_0742</name>
</gene>
<organism evidence="2 3">
    <name type="scientific">Parafannyhessea umbonata</name>
    <dbReference type="NCBI Taxonomy" id="604330"/>
    <lineage>
        <taxon>Bacteria</taxon>
        <taxon>Bacillati</taxon>
        <taxon>Actinomycetota</taxon>
        <taxon>Coriobacteriia</taxon>
        <taxon>Coriobacteriales</taxon>
        <taxon>Atopobiaceae</taxon>
        <taxon>Parafannyhessea</taxon>
    </lineage>
</organism>
<dbReference type="EMBL" id="FOGP01000002">
    <property type="protein sequence ID" value="SER41845.1"/>
    <property type="molecule type" value="Genomic_DNA"/>
</dbReference>
<protein>
    <submittedName>
        <fullName evidence="2">Uncharacterized protein</fullName>
    </submittedName>
</protein>
<sequence>MDVRAAQRMLGEGCLRSRGHAGRQQALTRMGVLVTTGALVLSPFPAPAIALESDGSSAGSATAAEGQCAQPDEGAPPAKPEGDSPDGAGASSTPGVPPSDAPDAQAPGGTGRTDAQSFDYQGSYAGTLTADGESVSSEDQIATSTASDLVAALVQNGGTLTVSGSTLGKTGDDGDGDRCNFYGVNSILLSVGEGSLAKVSNSTLTSDSTGSNALFATDSGTIWANGVTIRTSADNSRGLDATYGGTIVANGLSIETAGAHCAACATDRGGGSVSVTNSTLRTAGVGSPLVYSTGDIELNGCAGTATGSQLVAMEGLNTVLIGNSTLEGTLEGKSASDPIADGIIIYQSTSGDAEASTGKTATFQAKDSTLRSAIASGSMFYLTNTSADIVLSNTTLDFDSSAASLLIAAGNDSNGWGTAGKNGATARLTGIGQTLGGNIESDTISQVDVFLTEGTTWTGAAEISENATASTSDSPLSVSVDSSSSWVVAADSTVSNLTVESGGRVVDTNGKTVTIMAGGKTVVQGDSGITVTVSGSYSTDYDASAAGSLASEAIDRSTFDEEYGTQTAFSMDGSAASGQREATESQGGSDNWWDGFLSFWRGVFGMGG</sequence>
<feature type="compositionally biased region" description="Low complexity" evidence="1">
    <location>
        <begin position="53"/>
        <end position="66"/>
    </location>
</feature>
<dbReference type="InterPro" id="IPR012332">
    <property type="entry name" value="Autotransporter_pectin_lyase_C"/>
</dbReference>
<dbReference type="Gene3D" id="2.160.20.20">
    <property type="match status" value="1"/>
</dbReference>
<dbReference type="Proteomes" id="UP000199128">
    <property type="component" value="Unassembled WGS sequence"/>
</dbReference>
<evidence type="ECO:0000256" key="1">
    <source>
        <dbReference type="SAM" id="MobiDB-lite"/>
    </source>
</evidence>
<proteinExistence type="predicted"/>
<reference evidence="3" key="1">
    <citation type="submission" date="2016-10" db="EMBL/GenBank/DDBJ databases">
        <authorList>
            <person name="Varghese N."/>
            <person name="Submissions S."/>
        </authorList>
    </citation>
    <scope>NUCLEOTIDE SEQUENCE [LARGE SCALE GENOMIC DNA]</scope>
    <source>
        <strain evidence="3">KHGC19</strain>
    </source>
</reference>
<dbReference type="AlphaFoldDB" id="A0A1H9P1R5"/>
<accession>A0A1H9P1R5</accession>